<evidence type="ECO:0000313" key="3">
    <source>
        <dbReference type="Proteomes" id="UP001566331"/>
    </source>
</evidence>
<dbReference type="Proteomes" id="UP001566331">
    <property type="component" value="Unassembled WGS sequence"/>
</dbReference>
<feature type="domain" description="DUF4145" evidence="1">
    <location>
        <begin position="122"/>
        <end position="208"/>
    </location>
</feature>
<reference evidence="2 3" key="1">
    <citation type="submission" date="2024-07" db="EMBL/GenBank/DDBJ databases">
        <title>Luteimonas salilacus sp. nov., isolated from the shore soil of Salt Lake in Tibet of China.</title>
        <authorList>
            <person name="Zhang X."/>
            <person name="Li A."/>
        </authorList>
    </citation>
    <scope>NUCLEOTIDE SEQUENCE [LARGE SCALE GENOMIC DNA]</scope>
    <source>
        <strain evidence="2 3">B3-2-R+30</strain>
    </source>
</reference>
<name>A0ABV4HVI7_9GAMM</name>
<evidence type="ECO:0000259" key="1">
    <source>
        <dbReference type="Pfam" id="PF13643"/>
    </source>
</evidence>
<accession>A0ABV4HVI7</accession>
<protein>
    <submittedName>
        <fullName evidence="2">DUF4145 domain-containing protein</fullName>
    </submittedName>
</protein>
<dbReference type="EMBL" id="JBFWIC010000028">
    <property type="protein sequence ID" value="MEZ0476148.1"/>
    <property type="molecule type" value="Genomic_DNA"/>
</dbReference>
<proteinExistence type="predicted"/>
<evidence type="ECO:0000313" key="2">
    <source>
        <dbReference type="EMBL" id="MEZ0476148.1"/>
    </source>
</evidence>
<comment type="caution">
    <text evidence="2">The sequence shown here is derived from an EMBL/GenBank/DDBJ whole genome shotgun (WGS) entry which is preliminary data.</text>
</comment>
<organism evidence="2 3">
    <name type="scientific">Luteimonas salinilitoris</name>
    <dbReference type="NCBI Taxonomy" id="3237697"/>
    <lineage>
        <taxon>Bacteria</taxon>
        <taxon>Pseudomonadati</taxon>
        <taxon>Pseudomonadota</taxon>
        <taxon>Gammaproteobacteria</taxon>
        <taxon>Lysobacterales</taxon>
        <taxon>Lysobacteraceae</taxon>
        <taxon>Luteimonas</taxon>
    </lineage>
</organism>
<dbReference type="InterPro" id="IPR025285">
    <property type="entry name" value="DUF4145"/>
</dbReference>
<keyword evidence="3" id="KW-1185">Reference proteome</keyword>
<dbReference type="Pfam" id="PF13643">
    <property type="entry name" value="DUF4145"/>
    <property type="match status" value="1"/>
</dbReference>
<gene>
    <name evidence="2" type="ORF">AB6713_16225</name>
</gene>
<sequence>MDSIEYTKDSTADKEHEISCTKCSGKTTHKVVASYDLRGDYDDGQNSMQWTIDHQIIQCLGCKTISFRKASSNSEDWVQTSYDGEGEYVVDESIYPSRVDGIKGLGDDAHYLPTNVGRIYDETLQALSSQSPVLAGIGLRALLETVCKEKDATGHDLLKKIDSLVSASVLTPASAAILHKIRTLGNLAAHEVKPHSDRQIGLAMNIVEHLLKDVYILPKQAESEFGDDG</sequence>
<dbReference type="RefSeq" id="WP_370563723.1">
    <property type="nucleotide sequence ID" value="NZ_JBFWIB010000004.1"/>
</dbReference>